<dbReference type="Proteomes" id="UP000619265">
    <property type="component" value="Unassembled WGS sequence"/>
</dbReference>
<feature type="domain" description="Reverse transcriptase" evidence="2">
    <location>
        <begin position="634"/>
        <end position="854"/>
    </location>
</feature>
<dbReference type="SUPFAM" id="SSF56219">
    <property type="entry name" value="DNase I-like"/>
    <property type="match status" value="1"/>
</dbReference>
<protein>
    <recommendedName>
        <fullName evidence="2">Reverse transcriptase domain-containing protein</fullName>
    </recommendedName>
</protein>
<feature type="region of interest" description="Disordered" evidence="1">
    <location>
        <begin position="141"/>
        <end position="160"/>
    </location>
</feature>
<dbReference type="EMBL" id="LIHL02000003">
    <property type="protein sequence ID" value="KAF5474952.1"/>
    <property type="molecule type" value="Genomic_DNA"/>
</dbReference>
<evidence type="ECO:0000313" key="4">
    <source>
        <dbReference type="Proteomes" id="UP000619265"/>
    </source>
</evidence>
<dbReference type="InterPro" id="IPR043502">
    <property type="entry name" value="DNA/RNA_pol_sf"/>
</dbReference>
<reference evidence="3" key="1">
    <citation type="submission" date="2015-10" db="EMBL/GenBank/DDBJ databases">
        <authorList>
            <person name="Martinez-Garcia P.J."/>
            <person name="Crepeau M.W."/>
            <person name="Puiu D."/>
            <person name="Gonzalez-Ibeas D."/>
            <person name="Whalen J."/>
            <person name="Stevens K."/>
            <person name="Paul R."/>
            <person name="Butterfield T."/>
            <person name="Britton M."/>
            <person name="Reagan R."/>
            <person name="Chakraborty S."/>
            <person name="Walawage S.L."/>
            <person name="Vasquez-Gross H.A."/>
            <person name="Cardeno C."/>
            <person name="Famula R."/>
            <person name="Pratt K."/>
            <person name="Kuruganti S."/>
            <person name="Aradhya M.K."/>
            <person name="Leslie C.A."/>
            <person name="Dandekar A.M."/>
            <person name="Salzberg S.L."/>
            <person name="Wegrzyn J.L."/>
            <person name="Langley C.H."/>
            <person name="Neale D.B."/>
        </authorList>
    </citation>
    <scope>NUCLEOTIDE SEQUENCE</scope>
    <source>
        <tissue evidence="3">Leaves</tissue>
    </source>
</reference>
<accession>A0A833Y0X3</accession>
<comment type="caution">
    <text evidence="3">The sequence shown here is derived from an EMBL/GenBank/DDBJ whole genome shotgun (WGS) entry which is preliminary data.</text>
</comment>
<feature type="region of interest" description="Disordered" evidence="1">
    <location>
        <begin position="1"/>
        <end position="124"/>
    </location>
</feature>
<feature type="compositionally biased region" description="Acidic residues" evidence="1">
    <location>
        <begin position="34"/>
        <end position="45"/>
    </location>
</feature>
<dbReference type="InterPro" id="IPR052343">
    <property type="entry name" value="Retrotransposon-Effector_Assoc"/>
</dbReference>
<reference evidence="3" key="2">
    <citation type="submission" date="2020-03" db="EMBL/GenBank/DDBJ databases">
        <title>Walnut 2.0.</title>
        <authorList>
            <person name="Marrano A."/>
            <person name="Britton M."/>
            <person name="Zimin A.V."/>
            <person name="Zaini P.A."/>
            <person name="Workman R."/>
            <person name="Puiu D."/>
            <person name="Bianco L."/>
            <person name="Allen B.J."/>
            <person name="Troggio M."/>
            <person name="Leslie C.A."/>
            <person name="Timp W."/>
            <person name="Dendekar A."/>
            <person name="Salzberg S.L."/>
            <person name="Neale D.B."/>
        </authorList>
    </citation>
    <scope>NUCLEOTIDE SEQUENCE</scope>
    <source>
        <tissue evidence="3">Leaves</tissue>
    </source>
</reference>
<organism evidence="3 4">
    <name type="scientific">Juglans regia</name>
    <name type="common">English walnut</name>
    <dbReference type="NCBI Taxonomy" id="51240"/>
    <lineage>
        <taxon>Eukaryota</taxon>
        <taxon>Viridiplantae</taxon>
        <taxon>Streptophyta</taxon>
        <taxon>Embryophyta</taxon>
        <taxon>Tracheophyta</taxon>
        <taxon>Spermatophyta</taxon>
        <taxon>Magnoliopsida</taxon>
        <taxon>eudicotyledons</taxon>
        <taxon>Gunneridae</taxon>
        <taxon>Pentapetalae</taxon>
        <taxon>rosids</taxon>
        <taxon>fabids</taxon>
        <taxon>Fagales</taxon>
        <taxon>Juglandaceae</taxon>
        <taxon>Juglans</taxon>
    </lineage>
</organism>
<dbReference type="SUPFAM" id="SSF56672">
    <property type="entry name" value="DNA/RNA polymerases"/>
    <property type="match status" value="1"/>
</dbReference>
<evidence type="ECO:0000313" key="3">
    <source>
        <dbReference type="EMBL" id="KAF5474952.1"/>
    </source>
</evidence>
<feature type="compositionally biased region" description="Polar residues" evidence="1">
    <location>
        <begin position="85"/>
        <end position="97"/>
    </location>
</feature>
<dbReference type="InterPro" id="IPR000477">
    <property type="entry name" value="RT_dom"/>
</dbReference>
<dbReference type="PANTHER" id="PTHR46890:SF48">
    <property type="entry name" value="RNA-DIRECTED DNA POLYMERASE"/>
    <property type="match status" value="1"/>
</dbReference>
<name>A0A833Y0X3_JUGRE</name>
<feature type="compositionally biased region" description="Basic and acidic residues" evidence="1">
    <location>
        <begin position="14"/>
        <end position="33"/>
    </location>
</feature>
<dbReference type="PROSITE" id="PS50878">
    <property type="entry name" value="RT_POL"/>
    <property type="match status" value="1"/>
</dbReference>
<dbReference type="CDD" id="cd01650">
    <property type="entry name" value="RT_nLTR_like"/>
    <property type="match status" value="1"/>
</dbReference>
<gene>
    <name evidence="3" type="ORF">F2P56_006804</name>
</gene>
<dbReference type="Gramene" id="Jr03_12680_p1">
    <property type="protein sequence ID" value="cds.Jr03_12680_p1"/>
    <property type="gene ID" value="Jr03_12680"/>
</dbReference>
<dbReference type="AlphaFoldDB" id="A0A833Y0X3"/>
<dbReference type="Pfam" id="PF00078">
    <property type="entry name" value="RVT_1"/>
    <property type="match status" value="1"/>
</dbReference>
<dbReference type="InterPro" id="IPR036691">
    <property type="entry name" value="Endo/exonu/phosph_ase_sf"/>
</dbReference>
<sequence>MQKKKGKGGQIWIKKGEKRGEDGKPNTADKDSEPLVETEGEDLEGNEWQLVSCNDNRVDDAPSKEAVPTTVKQSLCMGHAKPSGESLQNLSMQNNAQKQKRPERESQQGRQEAEHQQGEQDDELKQGLERLVNLRGLSEGEQKQLCSHENEETHHTQQLQQVHERDLRTEGMAKSMLSVEGDLYETGLSHEGGRKVETVTHPLQEKVPHEVTAPLWSTMHDVSLAEQENSKIMGFFSTETHGLDGLVSETHGLDGLDAGATKETHGLERENHGLDGLVGGKMLFFNMEESQSDYEVERDNLHEDSQKDYSSESDDAGKIWLLWNSEVSVQKLASSNQLLTVKVEENGHGFILTVVYAKCNHNERKSLWEDLEDTASFSLPWIICGDFNIIKDDSERRGRQPRQFTAMADFNLCIQNCGLVDMRFQGPSFGSHNLGPFSLGDSNRRKSFQTTTIIHELEQRIDRLESSLQNCFNTEDDNDLMVSKFELSTWMSREETRLSHLAKKNWLKDGDQNSKFFHAILNVKKHNRVSDMFLVDGTHINSPVKIHQAAVDYFKEFLGHHNSCDMSDLNHLISPVISNEENLMLCKDHSIDDIKDALFSIPIDSSSGPNGFGSGFFRTCWEFVKEDLLEATLEFFHSHHLPRYFTASYIVLIPKVDKPNGFDKFRPISLCSVFYKICTKIIVARLTNLLAKMIAQEQGAFIPGRSIFENISLTPEMVHSINKKSVGGNVVIKLDMSKAYDRVDWKFLLHVLDAFGFSAQFCDLIKACISTPWYSIMMNGTPKGFFKSERGLRQGDPLSPYLFIILQEVLSRLLKQAFDCGLINLFSQARSTPLVSHLMYADDIGSLLMVVKSL</sequence>
<proteinExistence type="predicted"/>
<dbReference type="PANTHER" id="PTHR46890">
    <property type="entry name" value="NON-LTR RETROLELEMENT REVERSE TRANSCRIPTASE-LIKE PROTEIN-RELATED"/>
    <property type="match status" value="1"/>
</dbReference>
<feature type="compositionally biased region" description="Basic and acidic residues" evidence="1">
    <location>
        <begin position="100"/>
        <end position="124"/>
    </location>
</feature>
<feature type="compositionally biased region" description="Basic and acidic residues" evidence="1">
    <location>
        <begin position="141"/>
        <end position="155"/>
    </location>
</feature>
<dbReference type="GO" id="GO:0003824">
    <property type="term" value="F:catalytic activity"/>
    <property type="evidence" value="ECO:0007669"/>
    <property type="project" value="InterPro"/>
</dbReference>
<evidence type="ECO:0000256" key="1">
    <source>
        <dbReference type="SAM" id="MobiDB-lite"/>
    </source>
</evidence>
<evidence type="ECO:0000259" key="2">
    <source>
        <dbReference type="PROSITE" id="PS50878"/>
    </source>
</evidence>
<dbReference type="Gene3D" id="3.60.10.10">
    <property type="entry name" value="Endonuclease/exonuclease/phosphatase"/>
    <property type="match status" value="1"/>
</dbReference>